<dbReference type="GO" id="GO:0016787">
    <property type="term" value="F:hydrolase activity"/>
    <property type="evidence" value="ECO:0007669"/>
    <property type="project" value="UniProtKB-KW"/>
</dbReference>
<protein>
    <submittedName>
        <fullName evidence="3">Serine hydrolase FSH</fullName>
    </submittedName>
</protein>
<dbReference type="GO" id="GO:0005634">
    <property type="term" value="C:nucleus"/>
    <property type="evidence" value="ECO:0007669"/>
    <property type="project" value="TreeGrafter"/>
</dbReference>
<dbReference type="AlphaFoldDB" id="A0A9W9FM21"/>
<feature type="domain" description="Serine hydrolase" evidence="2">
    <location>
        <begin position="2"/>
        <end position="148"/>
    </location>
</feature>
<dbReference type="EMBL" id="JAPMSZ010000005">
    <property type="protein sequence ID" value="KAJ5102442.1"/>
    <property type="molecule type" value="Genomic_DNA"/>
</dbReference>
<dbReference type="Gene3D" id="3.40.50.1820">
    <property type="entry name" value="alpha/beta hydrolase"/>
    <property type="match status" value="1"/>
</dbReference>
<dbReference type="InterPro" id="IPR005645">
    <property type="entry name" value="FSH-like_dom"/>
</dbReference>
<dbReference type="InterPro" id="IPR029058">
    <property type="entry name" value="AB_hydrolase_fold"/>
</dbReference>
<dbReference type="PANTHER" id="PTHR48070">
    <property type="entry name" value="ESTERASE OVCA2"/>
    <property type="match status" value="1"/>
</dbReference>
<evidence type="ECO:0000313" key="4">
    <source>
        <dbReference type="Proteomes" id="UP001141434"/>
    </source>
</evidence>
<evidence type="ECO:0000313" key="3">
    <source>
        <dbReference type="EMBL" id="KAJ5102442.1"/>
    </source>
</evidence>
<dbReference type="InterPro" id="IPR050593">
    <property type="entry name" value="LovG"/>
</dbReference>
<sequence length="251" mass="27343">MRFLCLHGRGTNSKILEIQSGTDLSINGPPQKKKEFILTSNIAKIRDELNGHQFVFIDGMVATEASEEAAALAETFYGYLPSRVNDVGEVQDAINALVDYVTMHGPFDGVLGFSEGAIMAATLLVEDARNPFADFKCGILFSSGLPLDPNLLRGGAMRCIDPDTDGVVINVPTAIIVEEGLDRLRNLSPLAPLLAQTGDFQQALVRICDQSSCEVVWHNLGHKIPWSKSTELDATLRSIERTISRAQELDS</sequence>
<evidence type="ECO:0000259" key="2">
    <source>
        <dbReference type="Pfam" id="PF03959"/>
    </source>
</evidence>
<reference evidence="3" key="1">
    <citation type="submission" date="2022-11" db="EMBL/GenBank/DDBJ databases">
        <authorList>
            <person name="Petersen C."/>
        </authorList>
    </citation>
    <scope>NUCLEOTIDE SEQUENCE</scope>
    <source>
        <strain evidence="3">IBT 34128</strain>
    </source>
</reference>
<dbReference type="Pfam" id="PF03959">
    <property type="entry name" value="FSH1"/>
    <property type="match status" value="1"/>
</dbReference>
<keyword evidence="1 3" id="KW-0378">Hydrolase</keyword>
<dbReference type="GO" id="GO:0019748">
    <property type="term" value="P:secondary metabolic process"/>
    <property type="evidence" value="ECO:0007669"/>
    <property type="project" value="TreeGrafter"/>
</dbReference>
<organism evidence="3 4">
    <name type="scientific">Penicillium alfredii</name>
    <dbReference type="NCBI Taxonomy" id="1506179"/>
    <lineage>
        <taxon>Eukaryota</taxon>
        <taxon>Fungi</taxon>
        <taxon>Dikarya</taxon>
        <taxon>Ascomycota</taxon>
        <taxon>Pezizomycotina</taxon>
        <taxon>Eurotiomycetes</taxon>
        <taxon>Eurotiomycetidae</taxon>
        <taxon>Eurotiales</taxon>
        <taxon>Aspergillaceae</taxon>
        <taxon>Penicillium</taxon>
    </lineage>
</organism>
<comment type="caution">
    <text evidence="3">The sequence shown here is derived from an EMBL/GenBank/DDBJ whole genome shotgun (WGS) entry which is preliminary data.</text>
</comment>
<dbReference type="GO" id="GO:0017000">
    <property type="term" value="P:antibiotic biosynthetic process"/>
    <property type="evidence" value="ECO:0007669"/>
    <property type="project" value="UniProtKB-ARBA"/>
</dbReference>
<dbReference type="GO" id="GO:0005737">
    <property type="term" value="C:cytoplasm"/>
    <property type="evidence" value="ECO:0007669"/>
    <property type="project" value="TreeGrafter"/>
</dbReference>
<proteinExistence type="predicted"/>
<dbReference type="RefSeq" id="XP_056513273.1">
    <property type="nucleotide sequence ID" value="XM_056655246.1"/>
</dbReference>
<evidence type="ECO:0000256" key="1">
    <source>
        <dbReference type="ARBA" id="ARBA00022801"/>
    </source>
</evidence>
<reference evidence="3" key="2">
    <citation type="journal article" date="2023" name="IMA Fungus">
        <title>Comparative genomic study of the Penicillium genus elucidates a diverse pangenome and 15 lateral gene transfer events.</title>
        <authorList>
            <person name="Petersen C."/>
            <person name="Sorensen T."/>
            <person name="Nielsen M.R."/>
            <person name="Sondergaard T.E."/>
            <person name="Sorensen J.L."/>
            <person name="Fitzpatrick D.A."/>
            <person name="Frisvad J.C."/>
            <person name="Nielsen K.L."/>
        </authorList>
    </citation>
    <scope>NUCLEOTIDE SEQUENCE</scope>
    <source>
        <strain evidence="3">IBT 34128</strain>
    </source>
</reference>
<dbReference type="GO" id="GO:0072330">
    <property type="term" value="P:monocarboxylic acid biosynthetic process"/>
    <property type="evidence" value="ECO:0007669"/>
    <property type="project" value="UniProtKB-ARBA"/>
</dbReference>
<dbReference type="SUPFAM" id="SSF53474">
    <property type="entry name" value="alpha/beta-Hydrolases"/>
    <property type="match status" value="1"/>
</dbReference>
<gene>
    <name evidence="3" type="ORF">NUU61_004664</name>
</gene>
<dbReference type="GeneID" id="81394414"/>
<dbReference type="Proteomes" id="UP001141434">
    <property type="component" value="Unassembled WGS sequence"/>
</dbReference>
<accession>A0A9W9FM21</accession>
<name>A0A9W9FM21_9EURO</name>
<dbReference type="PANTHER" id="PTHR48070:SF4">
    <property type="entry name" value="ESTERASE ALNB"/>
    <property type="match status" value="1"/>
</dbReference>
<keyword evidence="4" id="KW-1185">Reference proteome</keyword>
<dbReference type="OrthoDB" id="414698at2759"/>